<evidence type="ECO:0000259" key="3">
    <source>
        <dbReference type="Pfam" id="PF10337"/>
    </source>
</evidence>
<gene>
    <name evidence="4" type="ORF">ACRE_018050</name>
</gene>
<feature type="transmembrane region" description="Helical" evidence="1">
    <location>
        <begin position="43"/>
        <end position="59"/>
    </location>
</feature>
<protein>
    <recommendedName>
        <fullName evidence="6">ER transporter 6TM N-terminal domain-containing protein</fullName>
    </recommendedName>
</protein>
<dbReference type="InterPro" id="IPR018823">
    <property type="entry name" value="ArAE_2_N"/>
</dbReference>
<keyword evidence="1" id="KW-0472">Membrane</keyword>
<dbReference type="HOGENOM" id="CLU_003918_1_0_1"/>
<reference evidence="5" key="1">
    <citation type="journal article" date="2014" name="Genome Announc.">
        <title>Genome sequence and annotation of Acremonium chrysogenum, producer of the beta-lactam antibiotic cephalosporin C.</title>
        <authorList>
            <person name="Terfehr D."/>
            <person name="Dahlmann T.A."/>
            <person name="Specht T."/>
            <person name="Zadra I."/>
            <person name="Kuernsteiner H."/>
            <person name="Kueck U."/>
        </authorList>
    </citation>
    <scope>NUCLEOTIDE SEQUENCE [LARGE SCALE GENOMIC DNA]</scope>
    <source>
        <strain evidence="5">ATCC 11550 / CBS 779.69 / DSM 880 / IAM 14645 / JCM 23072 / IMI 49137</strain>
    </source>
</reference>
<dbReference type="Proteomes" id="UP000029964">
    <property type="component" value="Unassembled WGS sequence"/>
</dbReference>
<dbReference type="EMBL" id="JPKY01000010">
    <property type="protein sequence ID" value="KFH47347.1"/>
    <property type="molecule type" value="Genomic_DNA"/>
</dbReference>
<proteinExistence type="predicted"/>
<dbReference type="PANTHER" id="PTHR37994:SF3">
    <property type="entry name" value="ER TRANSPORTER 6TM N-TERMINAL DOMAIN-CONTAINING PROTEIN"/>
    <property type="match status" value="1"/>
</dbReference>
<sequence length="963" mass="106493">MRFKSDAAALENPKVASASPASAMRRWTLPAWLDHFNSCDLKILFRCWVAAWVAVLLVFIRPALVHLGQAAFFAALVLFIIPPTSILLVYLLATLTLLLGMCLAWAWGLLTMKAALAARPAAETAMKFQALRERAGAEAQQTGEDPTWLAEILVHDGFMLDARVTIIYYFTADLASLLVKPGAAGVGIGAASCVLLFPQSTSFVVLEKTEKLVRLLNLSLVSTVKRLARDPESLEHLKAYRGKVISLYKAAEPVLALLPLDMSRGRWDSDDVRGLHGVVRDAMIATLSLTDLHITWANTKEKEERLEKHKATAHDGAGGEITEKEKEQQDIGHRQLLENAHLMSALRDPEQGDMDDRAFESLKTTTAEILQVCSQSIELSARCIHTVNACRWVRKPSQRTFEGVTGELQDMLAALRSATNRCTIDTTEGLIESYADIFDEQGRLKSADSCGPPPLRGIALSMIIEERILSIARALEALLEYILQLMQSRTTHRIWFPCGLGYAASWMFSSKGSMPTVSTSTGHAAEHLDIDAVPETVEDQAKEAYRRLRVSKGYPGTSARRSPVSRAVAATYNWLFNPAGSFAIRMVVVTITTGIPAAIPSSAGFFYREKGIWAVIMAQTCVLVYMADFTFSMVSKGLGTVVGGILGMVTWYMGSGNGQGNPYGMAASSGLMLVVVLWLRIFLPPSFTKATVLSGVTFCLVVGFSYDQHHIRQYGLPGVGYEAFWKRVVTVLIGFTAATVVQVLPKPPSATNHVRRTLANTVRTLADHYALLLSHWGRRAEHNPLREVGEEISIGIADNLMALNEPISQLPFEFSLSPFDRKALRETQEQCEYMNQSLRRLLNLSTSLPAELQERLVQAVGFMDDRVIGEIMATLDIIEQSLRTGSPLPERLPAPLIGRFYSSWHVRNRHAMLSIALARDENYRRYCVATSAYLKFLSTIDDLVIILKARLGECHVIHQWEDA</sequence>
<feature type="transmembrane region" description="Helical" evidence="1">
    <location>
        <begin position="638"/>
        <end position="654"/>
    </location>
</feature>
<dbReference type="Pfam" id="PF10337">
    <property type="entry name" value="ArAE_2_N"/>
    <property type="match status" value="1"/>
</dbReference>
<feature type="transmembrane region" description="Helical" evidence="1">
    <location>
        <begin position="686"/>
        <end position="704"/>
    </location>
</feature>
<dbReference type="PANTHER" id="PTHR37994">
    <property type="entry name" value="ARAE_2_N DOMAIN-CONTAINING PROTEIN-RELATED"/>
    <property type="match status" value="1"/>
</dbReference>
<evidence type="ECO:0008006" key="6">
    <source>
        <dbReference type="Google" id="ProtNLM"/>
    </source>
</evidence>
<evidence type="ECO:0000259" key="2">
    <source>
        <dbReference type="Pfam" id="PF10334"/>
    </source>
</evidence>
<feature type="domain" description="Putative ER transporter 6TM N-terminal" evidence="3">
    <location>
        <begin position="29"/>
        <end position="170"/>
    </location>
</feature>
<organism evidence="4 5">
    <name type="scientific">Hapsidospora chrysogenum (strain ATCC 11550 / CBS 779.69 / DSM 880 / IAM 14645 / JCM 23072 / IMI 49137)</name>
    <name type="common">Acremonium chrysogenum</name>
    <dbReference type="NCBI Taxonomy" id="857340"/>
    <lineage>
        <taxon>Eukaryota</taxon>
        <taxon>Fungi</taxon>
        <taxon>Dikarya</taxon>
        <taxon>Ascomycota</taxon>
        <taxon>Pezizomycotina</taxon>
        <taxon>Sordariomycetes</taxon>
        <taxon>Hypocreomycetidae</taxon>
        <taxon>Hypocreales</taxon>
        <taxon>Bionectriaceae</taxon>
        <taxon>Hapsidospora</taxon>
    </lineage>
</organism>
<evidence type="ECO:0000256" key="1">
    <source>
        <dbReference type="SAM" id="Phobius"/>
    </source>
</evidence>
<feature type="transmembrane region" description="Helical" evidence="1">
    <location>
        <begin position="87"/>
        <end position="110"/>
    </location>
</feature>
<dbReference type="Pfam" id="PF10334">
    <property type="entry name" value="BRE4"/>
    <property type="match status" value="1"/>
</dbReference>
<keyword evidence="5" id="KW-1185">Reference proteome</keyword>
<dbReference type="InterPro" id="IPR018820">
    <property type="entry name" value="BRE4-related_DUF2421"/>
</dbReference>
<comment type="caution">
    <text evidence="4">The sequence shown here is derived from an EMBL/GenBank/DDBJ whole genome shotgun (WGS) entry which is preliminary data.</text>
</comment>
<keyword evidence="1" id="KW-1133">Transmembrane helix</keyword>
<feature type="transmembrane region" description="Helical" evidence="1">
    <location>
        <begin position="660"/>
        <end position="679"/>
    </location>
</feature>
<evidence type="ECO:0000313" key="5">
    <source>
        <dbReference type="Proteomes" id="UP000029964"/>
    </source>
</evidence>
<evidence type="ECO:0000313" key="4">
    <source>
        <dbReference type="EMBL" id="KFH47347.1"/>
    </source>
</evidence>
<feature type="transmembrane region" description="Helical" evidence="1">
    <location>
        <begin position="582"/>
        <end position="599"/>
    </location>
</feature>
<dbReference type="STRING" id="857340.A0A086TDB5"/>
<feature type="domain" description="DUF2421" evidence="2">
    <location>
        <begin position="745"/>
        <end position="955"/>
    </location>
</feature>
<feature type="transmembrane region" description="Helical" evidence="1">
    <location>
        <begin position="64"/>
        <end position="81"/>
    </location>
</feature>
<accession>A0A086TDB5</accession>
<dbReference type="GO" id="GO:0016020">
    <property type="term" value="C:membrane"/>
    <property type="evidence" value="ECO:0007669"/>
    <property type="project" value="UniProtKB-SubCell"/>
</dbReference>
<dbReference type="OrthoDB" id="2274698at2759"/>
<name>A0A086TDB5_HAPC1</name>
<dbReference type="AlphaFoldDB" id="A0A086TDB5"/>
<keyword evidence="1" id="KW-0812">Transmembrane</keyword>